<dbReference type="GO" id="GO:0008766">
    <property type="term" value="F:UDP-N-acetylmuramoylalanyl-D-glutamyl-2,6-diaminopimelate-D-alanyl-D-alanine ligase activity"/>
    <property type="evidence" value="ECO:0007669"/>
    <property type="project" value="RHEA"/>
</dbReference>
<dbReference type="GO" id="GO:0047480">
    <property type="term" value="F:UDP-N-acetylmuramoyl-tripeptide-D-alanyl-D-alanine ligase activity"/>
    <property type="evidence" value="ECO:0007669"/>
    <property type="project" value="UniProtKB-UniRule"/>
</dbReference>
<comment type="similarity">
    <text evidence="10">Belongs to the MurCDEF family. MurF subfamily.</text>
</comment>
<dbReference type="GO" id="GO:0051301">
    <property type="term" value="P:cell division"/>
    <property type="evidence" value="ECO:0007669"/>
    <property type="project" value="UniProtKB-KW"/>
</dbReference>
<name>A0A411PIH2_9GAMM</name>
<dbReference type="NCBIfam" id="TIGR01143">
    <property type="entry name" value="murF"/>
    <property type="match status" value="1"/>
</dbReference>
<dbReference type="SUPFAM" id="SSF63418">
    <property type="entry name" value="MurE/MurF N-terminal domain"/>
    <property type="match status" value="1"/>
</dbReference>
<dbReference type="HAMAP" id="MF_02019">
    <property type="entry name" value="MurF"/>
    <property type="match status" value="1"/>
</dbReference>
<evidence type="ECO:0000259" key="13">
    <source>
        <dbReference type="Pfam" id="PF02875"/>
    </source>
</evidence>
<gene>
    <name evidence="10 15" type="primary">murF</name>
    <name evidence="15" type="ORF">EXU30_11990</name>
</gene>
<protein>
    <recommendedName>
        <fullName evidence="10 11">UDP-N-acetylmuramoyl-tripeptide--D-alanyl-D-alanine ligase</fullName>
        <ecNumber evidence="10 11">6.3.2.10</ecNumber>
    </recommendedName>
    <alternativeName>
        <fullName evidence="10">D-alanyl-D-alanine-adding enzyme</fullName>
    </alternativeName>
</protein>
<evidence type="ECO:0000256" key="3">
    <source>
        <dbReference type="ARBA" id="ARBA00022618"/>
    </source>
</evidence>
<dbReference type="KEGG" id="smai:EXU30_11990"/>
<evidence type="ECO:0000256" key="10">
    <source>
        <dbReference type="HAMAP-Rule" id="MF_02019"/>
    </source>
</evidence>
<dbReference type="GO" id="GO:0005524">
    <property type="term" value="F:ATP binding"/>
    <property type="evidence" value="ECO:0007669"/>
    <property type="project" value="UniProtKB-UniRule"/>
</dbReference>
<feature type="domain" description="Mur ligase N-terminal catalytic" evidence="12">
    <location>
        <begin position="27"/>
        <end position="92"/>
    </location>
</feature>
<dbReference type="GO" id="GO:0008360">
    <property type="term" value="P:regulation of cell shape"/>
    <property type="evidence" value="ECO:0007669"/>
    <property type="project" value="UniProtKB-KW"/>
</dbReference>
<feature type="domain" description="Mur ligase C-terminal" evidence="13">
    <location>
        <begin position="320"/>
        <end position="439"/>
    </location>
</feature>
<keyword evidence="16" id="KW-1185">Reference proteome</keyword>
<dbReference type="PANTHER" id="PTHR43024:SF1">
    <property type="entry name" value="UDP-N-ACETYLMURAMOYL-TRIPEPTIDE--D-ALANYL-D-ALANINE LIGASE"/>
    <property type="match status" value="1"/>
</dbReference>
<dbReference type="EC" id="6.3.2.10" evidence="10 11"/>
<evidence type="ECO:0000256" key="6">
    <source>
        <dbReference type="ARBA" id="ARBA00022960"/>
    </source>
</evidence>
<keyword evidence="6 10" id="KW-0133">Cell shape</keyword>
<dbReference type="GO" id="GO:0009252">
    <property type="term" value="P:peptidoglycan biosynthetic process"/>
    <property type="evidence" value="ECO:0007669"/>
    <property type="project" value="UniProtKB-UniRule"/>
</dbReference>
<dbReference type="InterPro" id="IPR036615">
    <property type="entry name" value="Mur_ligase_C_dom_sf"/>
</dbReference>
<dbReference type="Gene3D" id="3.90.190.20">
    <property type="entry name" value="Mur ligase, C-terminal domain"/>
    <property type="match status" value="1"/>
</dbReference>
<keyword evidence="3 10" id="KW-0132">Cell division</keyword>
<comment type="pathway">
    <text evidence="10 11">Cell wall biogenesis; peptidoglycan biosynthesis.</text>
</comment>
<dbReference type="Proteomes" id="UP000291106">
    <property type="component" value="Chromosome"/>
</dbReference>
<dbReference type="Pfam" id="PF08245">
    <property type="entry name" value="Mur_ligase_M"/>
    <property type="match status" value="1"/>
</dbReference>
<evidence type="ECO:0000313" key="16">
    <source>
        <dbReference type="Proteomes" id="UP000291106"/>
    </source>
</evidence>
<evidence type="ECO:0000259" key="12">
    <source>
        <dbReference type="Pfam" id="PF01225"/>
    </source>
</evidence>
<feature type="domain" description="Mur ligase central" evidence="14">
    <location>
        <begin position="109"/>
        <end position="296"/>
    </location>
</feature>
<comment type="subcellular location">
    <subcellularLocation>
        <location evidence="10 11">Cytoplasm</location>
    </subcellularLocation>
</comment>
<evidence type="ECO:0000313" key="15">
    <source>
        <dbReference type="EMBL" id="QBF83343.1"/>
    </source>
</evidence>
<dbReference type="AlphaFoldDB" id="A0A411PIH2"/>
<dbReference type="GO" id="GO:0071555">
    <property type="term" value="P:cell wall organization"/>
    <property type="evidence" value="ECO:0007669"/>
    <property type="project" value="UniProtKB-KW"/>
</dbReference>
<dbReference type="SUPFAM" id="SSF53244">
    <property type="entry name" value="MurD-like peptide ligases, peptide-binding domain"/>
    <property type="match status" value="1"/>
</dbReference>
<evidence type="ECO:0000256" key="11">
    <source>
        <dbReference type="RuleBase" id="RU004136"/>
    </source>
</evidence>
<dbReference type="InterPro" id="IPR005863">
    <property type="entry name" value="UDP-N-AcMur_synth"/>
</dbReference>
<evidence type="ECO:0000256" key="5">
    <source>
        <dbReference type="ARBA" id="ARBA00022840"/>
    </source>
</evidence>
<dbReference type="InterPro" id="IPR000713">
    <property type="entry name" value="Mur_ligase_N"/>
</dbReference>
<dbReference type="InterPro" id="IPR004101">
    <property type="entry name" value="Mur_ligase_C"/>
</dbReference>
<dbReference type="InterPro" id="IPR051046">
    <property type="entry name" value="MurCDEF_CellWall_CoF430Synth"/>
</dbReference>
<dbReference type="InterPro" id="IPR035911">
    <property type="entry name" value="MurE/MurF_N"/>
</dbReference>
<evidence type="ECO:0000256" key="4">
    <source>
        <dbReference type="ARBA" id="ARBA00022741"/>
    </source>
</evidence>
<reference evidence="15 16" key="1">
    <citation type="submission" date="2019-02" db="EMBL/GenBank/DDBJ databases">
        <title>Shewanella sp. D4-2 isolated from Dokdo Island.</title>
        <authorList>
            <person name="Baek K."/>
        </authorList>
    </citation>
    <scope>NUCLEOTIDE SEQUENCE [LARGE SCALE GENOMIC DNA]</scope>
    <source>
        <strain evidence="15 16">D4-2</strain>
    </source>
</reference>
<dbReference type="Gene3D" id="3.40.1190.10">
    <property type="entry name" value="Mur-like, catalytic domain"/>
    <property type="match status" value="1"/>
</dbReference>
<keyword evidence="7 10" id="KW-0573">Peptidoglycan synthesis</keyword>
<keyword evidence="9 10" id="KW-0961">Cell wall biogenesis/degradation</keyword>
<dbReference type="PANTHER" id="PTHR43024">
    <property type="entry name" value="UDP-N-ACETYLMURAMOYL-TRIPEPTIDE--D-ALANYL-D-ALANINE LIGASE"/>
    <property type="match status" value="1"/>
</dbReference>
<dbReference type="InterPro" id="IPR036565">
    <property type="entry name" value="Mur-like_cat_sf"/>
</dbReference>
<keyword evidence="2 10" id="KW-0436">Ligase</keyword>
<evidence type="ECO:0000259" key="14">
    <source>
        <dbReference type="Pfam" id="PF08245"/>
    </source>
</evidence>
<keyword evidence="5 10" id="KW-0067">ATP-binding</keyword>
<proteinExistence type="inferred from homology"/>
<dbReference type="Pfam" id="PF01225">
    <property type="entry name" value="Mur_ligase"/>
    <property type="match status" value="1"/>
</dbReference>
<dbReference type="Pfam" id="PF02875">
    <property type="entry name" value="Mur_ligase_C"/>
    <property type="match status" value="1"/>
</dbReference>
<comment type="function">
    <text evidence="10 11">Involved in cell wall formation. Catalyzes the final step in the synthesis of UDP-N-acetylmuramoyl-pentapeptide, the precursor of murein.</text>
</comment>
<keyword evidence="1 10" id="KW-0963">Cytoplasm</keyword>
<dbReference type="SUPFAM" id="SSF53623">
    <property type="entry name" value="MurD-like peptide ligases, catalytic domain"/>
    <property type="match status" value="1"/>
</dbReference>
<keyword evidence="4 10" id="KW-0547">Nucleotide-binding</keyword>
<keyword evidence="8 10" id="KW-0131">Cell cycle</keyword>
<evidence type="ECO:0000256" key="9">
    <source>
        <dbReference type="ARBA" id="ARBA00023316"/>
    </source>
</evidence>
<dbReference type="UniPathway" id="UPA00219"/>
<dbReference type="OrthoDB" id="9801978at2"/>
<dbReference type="GO" id="GO:0005737">
    <property type="term" value="C:cytoplasm"/>
    <property type="evidence" value="ECO:0007669"/>
    <property type="project" value="UniProtKB-SubCell"/>
</dbReference>
<evidence type="ECO:0000256" key="2">
    <source>
        <dbReference type="ARBA" id="ARBA00022598"/>
    </source>
</evidence>
<evidence type="ECO:0000256" key="8">
    <source>
        <dbReference type="ARBA" id="ARBA00023306"/>
    </source>
</evidence>
<feature type="binding site" evidence="10">
    <location>
        <begin position="110"/>
        <end position="116"/>
    </location>
    <ligand>
        <name>ATP</name>
        <dbReference type="ChEBI" id="CHEBI:30616"/>
    </ligand>
</feature>
<dbReference type="RefSeq" id="WP_130600361.1">
    <property type="nucleotide sequence ID" value="NZ_CP036200.1"/>
</dbReference>
<dbReference type="EMBL" id="CP036200">
    <property type="protein sequence ID" value="QBF83343.1"/>
    <property type="molecule type" value="Genomic_DNA"/>
</dbReference>
<dbReference type="InterPro" id="IPR013221">
    <property type="entry name" value="Mur_ligase_cen"/>
</dbReference>
<accession>A0A411PIH2</accession>
<evidence type="ECO:0000256" key="1">
    <source>
        <dbReference type="ARBA" id="ARBA00022490"/>
    </source>
</evidence>
<sequence>MIPLMLSTLAQVLDAKLVGDDKQVLSLSTDSRNIGEQGAFLALIGERFDGHQFAQTAIDNGALSLIVSRKLDDVPATVSQLIVADTHQALGLIGEFVCQQVNPRRVALTGSNGKTTVKEMVAAILSQQHEVLFTAGNFNNDIGVPLTLLRLQHQHEYGVFELGANHQGEINYTSSLVSPEVALVNNIGHAHLEGFGSQQGIAQAKSEIFNHLTSDGTAIINADDAYASFLSDKAKAFKQLWFSKSQADKADVTASKIVADNQGCYQFLLGYQGQSLQVNLPLPGEHQVSNALAAASTCFALGVQIDVVASGLNQLKPVKGRMQPHALGRFLLVDDSYNANPSSVQAAIDWLQQRDGYRALVLGDLGELGDNAAPLHAELGKHAKQAQLDGLFCAGKLTRNTSEEFGAEHFEQVADLVPSLVATLNRSQGQVTVLVKGSRSAAMERVIIELQNAFGRGELV</sequence>
<dbReference type="Gene3D" id="3.40.1390.10">
    <property type="entry name" value="MurE/MurF, N-terminal domain"/>
    <property type="match status" value="1"/>
</dbReference>
<evidence type="ECO:0000256" key="7">
    <source>
        <dbReference type="ARBA" id="ARBA00022984"/>
    </source>
</evidence>
<organism evidence="15 16">
    <name type="scientific">Shewanella maritima</name>
    <dbReference type="NCBI Taxonomy" id="2520507"/>
    <lineage>
        <taxon>Bacteria</taxon>
        <taxon>Pseudomonadati</taxon>
        <taxon>Pseudomonadota</taxon>
        <taxon>Gammaproteobacteria</taxon>
        <taxon>Alteromonadales</taxon>
        <taxon>Shewanellaceae</taxon>
        <taxon>Shewanella</taxon>
    </lineage>
</organism>
<comment type="catalytic activity">
    <reaction evidence="10 11">
        <text>D-alanyl-D-alanine + UDP-N-acetyl-alpha-D-muramoyl-L-alanyl-gamma-D-glutamyl-meso-2,6-diaminopimelate + ATP = UDP-N-acetyl-alpha-D-muramoyl-L-alanyl-gamma-D-glutamyl-meso-2,6-diaminopimeloyl-D-alanyl-D-alanine + ADP + phosphate + H(+)</text>
        <dbReference type="Rhea" id="RHEA:28374"/>
        <dbReference type="ChEBI" id="CHEBI:15378"/>
        <dbReference type="ChEBI" id="CHEBI:30616"/>
        <dbReference type="ChEBI" id="CHEBI:43474"/>
        <dbReference type="ChEBI" id="CHEBI:57822"/>
        <dbReference type="ChEBI" id="CHEBI:61386"/>
        <dbReference type="ChEBI" id="CHEBI:83905"/>
        <dbReference type="ChEBI" id="CHEBI:456216"/>
        <dbReference type="EC" id="6.3.2.10"/>
    </reaction>
</comment>